<dbReference type="GO" id="GO:0005506">
    <property type="term" value="F:iron ion binding"/>
    <property type="evidence" value="ECO:0007669"/>
    <property type="project" value="InterPro"/>
</dbReference>
<organism evidence="8 9">
    <name type="scientific">Ananas comosus</name>
    <name type="common">Pineapple</name>
    <name type="synonym">Ananas ananas</name>
    <dbReference type="NCBI Taxonomy" id="4615"/>
    <lineage>
        <taxon>Eukaryota</taxon>
        <taxon>Viridiplantae</taxon>
        <taxon>Streptophyta</taxon>
        <taxon>Embryophyta</taxon>
        <taxon>Tracheophyta</taxon>
        <taxon>Spermatophyta</taxon>
        <taxon>Magnoliopsida</taxon>
        <taxon>Liliopsida</taxon>
        <taxon>Poales</taxon>
        <taxon>Bromeliaceae</taxon>
        <taxon>Bromelioideae</taxon>
        <taxon>Ananas</taxon>
    </lineage>
</organism>
<dbReference type="Proteomes" id="UP000515123">
    <property type="component" value="Linkage group 9"/>
</dbReference>
<keyword evidence="3 6" id="KW-0560">Oxidoreductase</keyword>
<dbReference type="GeneID" id="109714991"/>
<keyword evidence="2 5" id="KW-0479">Metal-binding</keyword>
<keyword evidence="7" id="KW-0472">Membrane</keyword>
<dbReference type="PRINTS" id="PR00463">
    <property type="entry name" value="EP450I"/>
</dbReference>
<comment type="similarity">
    <text evidence="1 6">Belongs to the cytochrome P450 family.</text>
</comment>
<dbReference type="GO" id="GO:0016705">
    <property type="term" value="F:oxidoreductase activity, acting on paired donors, with incorporation or reduction of molecular oxygen"/>
    <property type="evidence" value="ECO:0007669"/>
    <property type="project" value="InterPro"/>
</dbReference>
<evidence type="ECO:0000256" key="1">
    <source>
        <dbReference type="ARBA" id="ARBA00010617"/>
    </source>
</evidence>
<dbReference type="CDD" id="cd11064">
    <property type="entry name" value="CYP86A"/>
    <property type="match status" value="1"/>
</dbReference>
<evidence type="ECO:0000256" key="4">
    <source>
        <dbReference type="ARBA" id="ARBA00023004"/>
    </source>
</evidence>
<feature type="binding site" description="axial binding residue" evidence="5">
    <location>
        <position position="478"/>
    </location>
    <ligand>
        <name>heme</name>
        <dbReference type="ChEBI" id="CHEBI:30413"/>
    </ligand>
    <ligandPart>
        <name>Fe</name>
        <dbReference type="ChEBI" id="CHEBI:18248"/>
    </ligandPart>
</feature>
<dbReference type="GO" id="GO:0020037">
    <property type="term" value="F:heme binding"/>
    <property type="evidence" value="ECO:0007669"/>
    <property type="project" value="InterPro"/>
</dbReference>
<evidence type="ECO:0000256" key="2">
    <source>
        <dbReference type="ARBA" id="ARBA00022723"/>
    </source>
</evidence>
<gene>
    <name evidence="9" type="primary">LOC109714991</name>
</gene>
<keyword evidence="7" id="KW-1133">Transmembrane helix</keyword>
<dbReference type="SUPFAM" id="SSF48264">
    <property type="entry name" value="Cytochrome P450"/>
    <property type="match status" value="1"/>
</dbReference>
<evidence type="ECO:0000313" key="9">
    <source>
        <dbReference type="RefSeq" id="XP_020095357.1"/>
    </source>
</evidence>
<dbReference type="InterPro" id="IPR002401">
    <property type="entry name" value="Cyt_P450_E_grp-I"/>
</dbReference>
<keyword evidence="4 5" id="KW-0408">Iron</keyword>
<name>A0A6P5FIB6_ANACO</name>
<evidence type="ECO:0000256" key="5">
    <source>
        <dbReference type="PIRSR" id="PIRSR602401-1"/>
    </source>
</evidence>
<reference evidence="8" key="1">
    <citation type="journal article" date="2015" name="Nat. Genet.">
        <title>The pineapple genome and the evolution of CAM photosynthesis.</title>
        <authorList>
            <person name="Ming R."/>
            <person name="VanBuren R."/>
            <person name="Wai C.M."/>
            <person name="Tang H."/>
            <person name="Schatz M.C."/>
            <person name="Bowers J.E."/>
            <person name="Lyons E."/>
            <person name="Wang M.L."/>
            <person name="Chen J."/>
            <person name="Biggers E."/>
            <person name="Zhang J."/>
            <person name="Huang L."/>
            <person name="Zhang L."/>
            <person name="Miao W."/>
            <person name="Zhang J."/>
            <person name="Ye Z."/>
            <person name="Miao C."/>
            <person name="Lin Z."/>
            <person name="Wang H."/>
            <person name="Zhou H."/>
            <person name="Yim W.C."/>
            <person name="Priest H.D."/>
            <person name="Zheng C."/>
            <person name="Woodhouse M."/>
            <person name="Edger P.P."/>
            <person name="Guyot R."/>
            <person name="Guo H.B."/>
            <person name="Guo H."/>
            <person name="Zheng G."/>
            <person name="Singh R."/>
            <person name="Sharma A."/>
            <person name="Min X."/>
            <person name="Zheng Y."/>
            <person name="Lee H."/>
            <person name="Gurtowski J."/>
            <person name="Sedlazeck F.J."/>
            <person name="Harkess A."/>
            <person name="McKain M.R."/>
            <person name="Liao Z."/>
            <person name="Fang J."/>
            <person name="Liu J."/>
            <person name="Zhang X."/>
            <person name="Zhang Q."/>
            <person name="Hu W."/>
            <person name="Qin Y."/>
            <person name="Wang K."/>
            <person name="Chen L.Y."/>
            <person name="Shirley N."/>
            <person name="Lin Y.R."/>
            <person name="Liu L.Y."/>
            <person name="Hernandez A.G."/>
            <person name="Wright C.L."/>
            <person name="Bulone V."/>
            <person name="Tuskan G.A."/>
            <person name="Heath K."/>
            <person name="Zee F."/>
            <person name="Moore P.H."/>
            <person name="Sunkar R."/>
            <person name="Leebens-Mack J.H."/>
            <person name="Mockler T."/>
            <person name="Bennetzen J.L."/>
            <person name="Freeling M."/>
            <person name="Sankoff D."/>
            <person name="Paterson A.H."/>
            <person name="Zhu X."/>
            <person name="Yang X."/>
            <person name="Smith J.A."/>
            <person name="Cushman J.C."/>
            <person name="Paull R.E."/>
            <person name="Yu Q."/>
        </authorList>
    </citation>
    <scope>NUCLEOTIDE SEQUENCE [LARGE SCALE GENOMIC DNA]</scope>
    <source>
        <strain evidence="8">cv. F153</strain>
    </source>
</reference>
<feature type="transmembrane region" description="Helical" evidence="7">
    <location>
        <begin position="12"/>
        <end position="36"/>
    </location>
</feature>
<evidence type="ECO:0000256" key="6">
    <source>
        <dbReference type="RuleBase" id="RU000461"/>
    </source>
</evidence>
<evidence type="ECO:0000256" key="3">
    <source>
        <dbReference type="ARBA" id="ARBA00023002"/>
    </source>
</evidence>
<keyword evidence="7" id="KW-0812">Transmembrane</keyword>
<keyword evidence="5 6" id="KW-0349">Heme</keyword>
<dbReference type="PRINTS" id="PR00385">
    <property type="entry name" value="P450"/>
</dbReference>
<proteinExistence type="inferred from homology"/>
<keyword evidence="8" id="KW-1185">Reference proteome</keyword>
<dbReference type="InterPro" id="IPR036396">
    <property type="entry name" value="Cyt_P450_sf"/>
</dbReference>
<dbReference type="GO" id="GO:0006629">
    <property type="term" value="P:lipid metabolic process"/>
    <property type="evidence" value="ECO:0007669"/>
    <property type="project" value="UniProtKB-ARBA"/>
</dbReference>
<dbReference type="Pfam" id="PF00067">
    <property type="entry name" value="p450"/>
    <property type="match status" value="1"/>
</dbReference>
<dbReference type="AlphaFoldDB" id="A0A6P5FIB6"/>
<dbReference type="PROSITE" id="PS00086">
    <property type="entry name" value="CYTOCHROME_P450"/>
    <property type="match status" value="1"/>
</dbReference>
<evidence type="ECO:0000256" key="7">
    <source>
        <dbReference type="SAM" id="Phobius"/>
    </source>
</evidence>
<dbReference type="InterPro" id="IPR017972">
    <property type="entry name" value="Cyt_P450_CS"/>
</dbReference>
<evidence type="ECO:0000313" key="8">
    <source>
        <dbReference type="Proteomes" id="UP000515123"/>
    </source>
</evidence>
<dbReference type="RefSeq" id="XP_020095357.1">
    <property type="nucleotide sequence ID" value="XM_020239768.1"/>
</dbReference>
<sequence length="535" mass="60440">MAWAWSCVNSLSFFTSTTTCASLVLLLIPLLSFLFLHLRRVNRCSVVPVNWPVLGMLPAAPAHLHHLHDHGVRVFAATRWSFAFRGPWLLRMDMLFTCDPANVNHVFSTHSAIYPKGPDFADNFEIFGESLINTDGETWRAQRRMIHNLMTSRRFRCYELRASRDKVENGLIPLLRRFAESNAAVDLQDVFLRLTFDTTCALVLGVDPGCLSDGFPTVPFAKALDVASEAIFFRHVVPKIGWKILKWLEIGRERKLAAAARVMDAFVDETIAARRKQVEAMKEGEAVEQADLLTTYMLQSVGNRNSVEFVEFDGFLQANAKNLLLAGRDTTAATLTWFFWLLSKNPDVEEAIVEELKANWPRPASEESTPFDREALGKLVYLHAALCECLRLYPPVAIQHKGVSRADVLPSGHAVRPGTMLIFHLYSMGRMEGIWGEDCMEFRPERWIVPGGGSGSGREIKHEPAHKFFAFNCGPRSCLGKEMAFNTMKTVVAAMLYNFHVEVVEGHVVEPKLTIILHMKYGLMVRIKKRDKSSW</sequence>
<accession>A0A6P5FIB6</accession>
<keyword evidence="6" id="KW-0503">Monooxygenase</keyword>
<dbReference type="Gene3D" id="1.10.630.10">
    <property type="entry name" value="Cytochrome P450"/>
    <property type="match status" value="1"/>
</dbReference>
<dbReference type="GO" id="GO:0004497">
    <property type="term" value="F:monooxygenase activity"/>
    <property type="evidence" value="ECO:0007669"/>
    <property type="project" value="UniProtKB-KW"/>
</dbReference>
<comment type="cofactor">
    <cofactor evidence="5">
        <name>heme</name>
        <dbReference type="ChEBI" id="CHEBI:30413"/>
    </cofactor>
</comment>
<dbReference type="PANTHER" id="PTHR24296">
    <property type="entry name" value="CYTOCHROME P450"/>
    <property type="match status" value="1"/>
</dbReference>
<dbReference type="InterPro" id="IPR001128">
    <property type="entry name" value="Cyt_P450"/>
</dbReference>
<reference evidence="9" key="2">
    <citation type="submission" date="2025-08" db="UniProtKB">
        <authorList>
            <consortium name="RefSeq"/>
        </authorList>
    </citation>
    <scope>IDENTIFICATION</scope>
    <source>
        <tissue evidence="9">Leaf</tissue>
    </source>
</reference>
<protein>
    <submittedName>
        <fullName evidence="9">Alkane hydroxylase MAH1-like</fullName>
    </submittedName>
</protein>
<dbReference type="OrthoDB" id="1470350at2759"/>